<evidence type="ECO:0000313" key="3">
    <source>
        <dbReference type="EMBL" id="KIJ59986.1"/>
    </source>
</evidence>
<gene>
    <name evidence="3" type="ORF">HYDPIDRAFT_117900</name>
</gene>
<sequence length="295" mass="33489">MSSPYVYTPAAYEPTPYLGYGTYQQRSPFIPPATLFPSSPYTPTSPYLGGPTTPRGVHYDDSYWNPPPRARRPSWHAGMAPSPFLQAPQTPGRDRRRSFGEGHRPWGEPAAPWGYPGTSPRFQIHPLLNGEAPRMDFYFDLASPSFSPLRWIGPGQSAVISPDELREPATYPSITRMRITHDAIPDWPVDLEYQHDAYTVHTTPLPITLGDVLYMIHSSLHRQITHQDWARLSLSEETAIARAYTRRCRSVPSAAQVEASQGVKRVDYLLEKHIFRGLIRTHDEDGFYQWRLITG</sequence>
<name>A0A0C9W9K0_9AGAM</name>
<organism evidence="3 4">
    <name type="scientific">Hydnomerulius pinastri MD-312</name>
    <dbReference type="NCBI Taxonomy" id="994086"/>
    <lineage>
        <taxon>Eukaryota</taxon>
        <taxon>Fungi</taxon>
        <taxon>Dikarya</taxon>
        <taxon>Basidiomycota</taxon>
        <taxon>Agaricomycotina</taxon>
        <taxon>Agaricomycetes</taxon>
        <taxon>Agaricomycetidae</taxon>
        <taxon>Boletales</taxon>
        <taxon>Boletales incertae sedis</taxon>
        <taxon>Leucogyrophana</taxon>
    </lineage>
</organism>
<keyword evidence="4" id="KW-1185">Reference proteome</keyword>
<dbReference type="HOGENOM" id="CLU_066470_0_0_1"/>
<dbReference type="InterPro" id="IPR046522">
    <property type="entry name" value="DUF6699"/>
</dbReference>
<accession>A0A0C9W9K0</accession>
<evidence type="ECO:0000256" key="1">
    <source>
        <dbReference type="SAM" id="MobiDB-lite"/>
    </source>
</evidence>
<feature type="domain" description="DUF6699" evidence="2">
    <location>
        <begin position="159"/>
        <end position="282"/>
    </location>
</feature>
<dbReference type="Proteomes" id="UP000053820">
    <property type="component" value="Unassembled WGS sequence"/>
</dbReference>
<dbReference type="EMBL" id="KN839878">
    <property type="protein sequence ID" value="KIJ59986.1"/>
    <property type="molecule type" value="Genomic_DNA"/>
</dbReference>
<feature type="region of interest" description="Disordered" evidence="1">
    <location>
        <begin position="71"/>
        <end position="112"/>
    </location>
</feature>
<protein>
    <recommendedName>
        <fullName evidence="2">DUF6699 domain-containing protein</fullName>
    </recommendedName>
</protein>
<dbReference type="OrthoDB" id="3251728at2759"/>
<evidence type="ECO:0000259" key="2">
    <source>
        <dbReference type="Pfam" id="PF20415"/>
    </source>
</evidence>
<reference evidence="3 4" key="1">
    <citation type="submission" date="2014-04" db="EMBL/GenBank/DDBJ databases">
        <title>Evolutionary Origins and Diversification of the Mycorrhizal Mutualists.</title>
        <authorList>
            <consortium name="DOE Joint Genome Institute"/>
            <consortium name="Mycorrhizal Genomics Consortium"/>
            <person name="Kohler A."/>
            <person name="Kuo A."/>
            <person name="Nagy L.G."/>
            <person name="Floudas D."/>
            <person name="Copeland A."/>
            <person name="Barry K.W."/>
            <person name="Cichocki N."/>
            <person name="Veneault-Fourrey C."/>
            <person name="LaButti K."/>
            <person name="Lindquist E.A."/>
            <person name="Lipzen A."/>
            <person name="Lundell T."/>
            <person name="Morin E."/>
            <person name="Murat C."/>
            <person name="Riley R."/>
            <person name="Ohm R."/>
            <person name="Sun H."/>
            <person name="Tunlid A."/>
            <person name="Henrissat B."/>
            <person name="Grigoriev I.V."/>
            <person name="Hibbett D.S."/>
            <person name="Martin F."/>
        </authorList>
    </citation>
    <scope>NUCLEOTIDE SEQUENCE [LARGE SCALE GENOMIC DNA]</scope>
    <source>
        <strain evidence="3 4">MD-312</strain>
    </source>
</reference>
<proteinExistence type="predicted"/>
<dbReference type="Pfam" id="PF20415">
    <property type="entry name" value="DUF6699"/>
    <property type="match status" value="1"/>
</dbReference>
<dbReference type="AlphaFoldDB" id="A0A0C9W9K0"/>
<evidence type="ECO:0000313" key="4">
    <source>
        <dbReference type="Proteomes" id="UP000053820"/>
    </source>
</evidence>
<feature type="compositionally biased region" description="Basic and acidic residues" evidence="1">
    <location>
        <begin position="97"/>
        <end position="106"/>
    </location>
</feature>